<gene>
    <name evidence="2" type="ORF">CPT_Premi_054</name>
</gene>
<dbReference type="Proteomes" id="UP001326433">
    <property type="component" value="Segment"/>
</dbReference>
<reference evidence="2 3" key="2">
    <citation type="submission" date="2024-01" db="EMBL/GenBank/DDBJ databases">
        <title>The Complete Genome Sequence of Proteus phage Premi.</title>
        <authorList>
            <person name="Valencia Toxqui G."/>
        </authorList>
    </citation>
    <scope>NUCLEOTIDE SEQUENCE [LARGE SCALE GENOMIC DNA]</scope>
</reference>
<name>A0ABZ0ZYW3_9CAUD</name>
<protein>
    <submittedName>
        <fullName evidence="2">Uncharacterized protein</fullName>
    </submittedName>
</protein>
<proteinExistence type="predicted"/>
<evidence type="ECO:0000313" key="3">
    <source>
        <dbReference type="Proteomes" id="UP001326433"/>
    </source>
</evidence>
<evidence type="ECO:0000256" key="1">
    <source>
        <dbReference type="SAM" id="MobiDB-lite"/>
    </source>
</evidence>
<feature type="region of interest" description="Disordered" evidence="1">
    <location>
        <begin position="1"/>
        <end position="26"/>
    </location>
</feature>
<sequence>MPALSFPRNCPSHPMGTFASGARRES</sequence>
<reference evidence="2 3" key="1">
    <citation type="submission" date="2023-11" db="EMBL/GenBank/DDBJ databases">
        <authorList>
            <person name="Sugumar Raj S."/>
            <person name="Ramsey J."/>
        </authorList>
    </citation>
    <scope>NUCLEOTIDE SEQUENCE [LARGE SCALE GENOMIC DNA]</scope>
</reference>
<keyword evidence="3" id="KW-1185">Reference proteome</keyword>
<organism evidence="2 3">
    <name type="scientific">Proteus phage Premi</name>
    <dbReference type="NCBI Taxonomy" id="3097470"/>
    <lineage>
        <taxon>Viruses</taxon>
        <taxon>Duplodnaviria</taxon>
        <taxon>Heunggongvirae</taxon>
        <taxon>Uroviricota</taxon>
        <taxon>Caudoviricetes</taxon>
        <taxon>Autographivirales</taxon>
        <taxon>Autosignataviridae</taxon>
        <taxon>Molineuxvirinae</taxon>
        <taxon>Acadevirus</taxon>
        <taxon>Acadevirus premi</taxon>
    </lineage>
</organism>
<evidence type="ECO:0000313" key="2">
    <source>
        <dbReference type="EMBL" id="WQZ01194.1"/>
    </source>
</evidence>
<dbReference type="EMBL" id="OR798392">
    <property type="protein sequence ID" value="WQZ01194.1"/>
    <property type="molecule type" value="Genomic_DNA"/>
</dbReference>
<accession>A0ABZ0ZYW3</accession>